<dbReference type="PANTHER" id="PTHR47691:SF3">
    <property type="entry name" value="HTH-TYPE TRANSCRIPTIONAL REGULATOR RV0890C-RELATED"/>
    <property type="match status" value="1"/>
</dbReference>
<dbReference type="Gene3D" id="1.10.8.430">
    <property type="entry name" value="Helical domain of apoptotic protease-activating factors"/>
    <property type="match status" value="1"/>
</dbReference>
<gene>
    <name evidence="1" type="ORF">JOM49_004244</name>
</gene>
<dbReference type="InterPro" id="IPR011990">
    <property type="entry name" value="TPR-like_helical_dom_sf"/>
</dbReference>
<dbReference type="PRINTS" id="PR00364">
    <property type="entry name" value="DISEASERSIST"/>
</dbReference>
<evidence type="ECO:0000313" key="1">
    <source>
        <dbReference type="EMBL" id="MBP2182718.1"/>
    </source>
</evidence>
<dbReference type="RefSeq" id="WP_209665987.1">
    <property type="nucleotide sequence ID" value="NZ_JAGGMS010000001.1"/>
</dbReference>
<dbReference type="Proteomes" id="UP000741013">
    <property type="component" value="Unassembled WGS sequence"/>
</dbReference>
<keyword evidence="2" id="KW-1185">Reference proteome</keyword>
<sequence>MTSTLPEQIPDPNPHFVNQVTVLDTAMAAVRRARAEGHQATVVFGGGPGIGKTAVALMLAERARELYPDGRLFARLNGDLDDEGIEAAILGDFLQELGEGRADLPDRLDARRARFHSLTKDKRLMVLLDGVVRAGQVRMLVPGGAGSLVIVTEAQPLGTLAAHGPATFLDLAPLEDTAALALFERVLGETEVARNRTAIEEIIQLCDQLPLALTVVAALLRRFPQRPAERLLRDLRDERRRVRALSRGDDVSVAAAFNLAKSRLNDTALACYHAIGSQPSSGTWSAGALATALKLPEIDVEDGLRDLAEARLAEELTGERYLVRDLVRLHARDTDPAEPEERERRSERLLRHWFDGTVAADQLIAPARPWRARFLPAQRLVVRHADREAAWQWLHRERANLRAAVEYAYSVGEDVLVARWCVALWPFYESGKLLDELLATHQLGRAAATRLGDAALASLLATQAGFAHYLRREVDEAITAFDSAVDQARETGDRELEASAVEGLGLALHTAGRLSDARDQLSRNLELATAIENPRRIALARMHLAKALPPEAALPLLDQAGSHFDAHSETVNAAKTDTWRGIKHLEAGALDDAEHTLAHALAVMAQARRRFDEAVALEALGDVAASAGRPELAHERYSEALTIFEDLRFALNSDAVRGKLTAVGNPDE</sequence>
<protein>
    <submittedName>
        <fullName evidence="1">Tetratricopeptide (TPR) repeat protein</fullName>
    </submittedName>
</protein>
<proteinExistence type="predicted"/>
<dbReference type="Gene3D" id="1.25.40.10">
    <property type="entry name" value="Tetratricopeptide repeat domain"/>
    <property type="match status" value="2"/>
</dbReference>
<name>A0ABS4PTG4_9PSEU</name>
<dbReference type="SUPFAM" id="SSF48452">
    <property type="entry name" value="TPR-like"/>
    <property type="match status" value="2"/>
</dbReference>
<dbReference type="InterPro" id="IPR042197">
    <property type="entry name" value="Apaf_helical"/>
</dbReference>
<dbReference type="PANTHER" id="PTHR47691">
    <property type="entry name" value="REGULATOR-RELATED"/>
    <property type="match status" value="1"/>
</dbReference>
<dbReference type="InterPro" id="IPR027417">
    <property type="entry name" value="P-loop_NTPase"/>
</dbReference>
<reference evidence="1 2" key="1">
    <citation type="submission" date="2021-03" db="EMBL/GenBank/DDBJ databases">
        <title>Sequencing the genomes of 1000 actinobacteria strains.</title>
        <authorList>
            <person name="Klenk H.-P."/>
        </authorList>
    </citation>
    <scope>NUCLEOTIDE SEQUENCE [LARGE SCALE GENOMIC DNA]</scope>
    <source>
        <strain evidence="1 2">DSM 45510</strain>
    </source>
</reference>
<dbReference type="Gene3D" id="3.40.50.300">
    <property type="entry name" value="P-loop containing nucleotide triphosphate hydrolases"/>
    <property type="match status" value="1"/>
</dbReference>
<evidence type="ECO:0000313" key="2">
    <source>
        <dbReference type="Proteomes" id="UP000741013"/>
    </source>
</evidence>
<accession>A0ABS4PTG4</accession>
<dbReference type="EMBL" id="JAGGMS010000001">
    <property type="protein sequence ID" value="MBP2182718.1"/>
    <property type="molecule type" value="Genomic_DNA"/>
</dbReference>
<dbReference type="SUPFAM" id="SSF52540">
    <property type="entry name" value="P-loop containing nucleoside triphosphate hydrolases"/>
    <property type="match status" value="1"/>
</dbReference>
<organism evidence="1 2">
    <name type="scientific">Amycolatopsis magusensis</name>
    <dbReference type="NCBI Taxonomy" id="882444"/>
    <lineage>
        <taxon>Bacteria</taxon>
        <taxon>Bacillati</taxon>
        <taxon>Actinomycetota</taxon>
        <taxon>Actinomycetes</taxon>
        <taxon>Pseudonocardiales</taxon>
        <taxon>Pseudonocardiaceae</taxon>
        <taxon>Amycolatopsis</taxon>
    </lineage>
</organism>
<comment type="caution">
    <text evidence="1">The sequence shown here is derived from an EMBL/GenBank/DDBJ whole genome shotgun (WGS) entry which is preliminary data.</text>
</comment>